<evidence type="ECO:0000313" key="3">
    <source>
        <dbReference type="Proteomes" id="UP000032180"/>
    </source>
</evidence>
<dbReference type="PANTHER" id="PTHR36726:SF4">
    <property type="entry name" value="CLAVATA3_ESR (CLE)-RELATED PROTEIN 45"/>
    <property type="match status" value="1"/>
</dbReference>
<reference evidence="2 3" key="1">
    <citation type="submission" date="2012-08" db="EMBL/GenBank/DDBJ databases">
        <title>Oryza genome evolution.</title>
        <authorList>
            <person name="Wing R.A."/>
        </authorList>
    </citation>
    <scope>NUCLEOTIDE SEQUENCE</scope>
</reference>
<dbReference type="Proteomes" id="UP000032180">
    <property type="component" value="Chromosome 8"/>
</dbReference>
<dbReference type="HOGENOM" id="CLU_1799236_0_0_1"/>
<evidence type="ECO:0000313" key="2">
    <source>
        <dbReference type="EnsemblPlants" id="LPERR08G13230.1"/>
    </source>
</evidence>
<protein>
    <submittedName>
        <fullName evidence="2">Uncharacterized protein</fullName>
    </submittedName>
</protein>
<reference evidence="3" key="2">
    <citation type="submission" date="2013-12" db="EMBL/GenBank/DDBJ databases">
        <authorList>
            <person name="Yu Y."/>
            <person name="Lee S."/>
            <person name="de Baynast K."/>
            <person name="Wissotski M."/>
            <person name="Liu L."/>
            <person name="Talag J."/>
            <person name="Goicoechea J."/>
            <person name="Angelova A."/>
            <person name="Jetty R."/>
            <person name="Kudrna D."/>
            <person name="Golser W."/>
            <person name="Rivera L."/>
            <person name="Zhang J."/>
            <person name="Wing R."/>
        </authorList>
    </citation>
    <scope>NUCLEOTIDE SEQUENCE</scope>
</reference>
<dbReference type="eggNOG" id="ENOG502SACS">
    <property type="taxonomic scope" value="Eukaryota"/>
</dbReference>
<feature type="compositionally biased region" description="Polar residues" evidence="1">
    <location>
        <begin position="113"/>
        <end position="124"/>
    </location>
</feature>
<evidence type="ECO:0000256" key="1">
    <source>
        <dbReference type="SAM" id="MobiDB-lite"/>
    </source>
</evidence>
<organism evidence="2 3">
    <name type="scientific">Leersia perrieri</name>
    <dbReference type="NCBI Taxonomy" id="77586"/>
    <lineage>
        <taxon>Eukaryota</taxon>
        <taxon>Viridiplantae</taxon>
        <taxon>Streptophyta</taxon>
        <taxon>Embryophyta</taxon>
        <taxon>Tracheophyta</taxon>
        <taxon>Spermatophyta</taxon>
        <taxon>Magnoliopsida</taxon>
        <taxon>Liliopsida</taxon>
        <taxon>Poales</taxon>
        <taxon>Poaceae</taxon>
        <taxon>BOP clade</taxon>
        <taxon>Oryzoideae</taxon>
        <taxon>Oryzeae</taxon>
        <taxon>Oryzinae</taxon>
        <taxon>Leersia</taxon>
    </lineage>
</organism>
<feature type="compositionally biased region" description="Basic and acidic residues" evidence="1">
    <location>
        <begin position="127"/>
        <end position="144"/>
    </location>
</feature>
<reference evidence="2" key="3">
    <citation type="submission" date="2015-04" db="UniProtKB">
        <authorList>
            <consortium name="EnsemblPlants"/>
        </authorList>
    </citation>
    <scope>IDENTIFICATION</scope>
</reference>
<feature type="compositionally biased region" description="Polar residues" evidence="1">
    <location>
        <begin position="67"/>
        <end position="76"/>
    </location>
</feature>
<keyword evidence="3" id="KW-1185">Reference proteome</keyword>
<dbReference type="Gramene" id="LPERR08G13230.1">
    <property type="protein sequence ID" value="LPERR08G13230.1"/>
    <property type="gene ID" value="LPERR08G13230"/>
</dbReference>
<feature type="compositionally biased region" description="Gly residues" evidence="1">
    <location>
        <begin position="35"/>
        <end position="44"/>
    </location>
</feature>
<sequence length="144" mass="16000">MAATRIGAGVRERARGRACGARSGPLQRRRMSRSGGRGVGGGGGGREERSWRRALGLLRRRRRRGMKTTTTTSHQQKVYGLKGIRLTLRREGDEVPEKKPRILAESNAANLNNKGYQAIPSSGDPNRMSERRVRRGSDPIHNRC</sequence>
<dbReference type="EnsemblPlants" id="LPERR08G13230.1">
    <property type="protein sequence ID" value="LPERR08G13230.1"/>
    <property type="gene ID" value="LPERR08G13230"/>
</dbReference>
<feature type="region of interest" description="Disordered" evidence="1">
    <location>
        <begin position="113"/>
        <end position="144"/>
    </location>
</feature>
<accession>A0A0D9X887</accession>
<feature type="region of interest" description="Disordered" evidence="1">
    <location>
        <begin position="1"/>
        <end position="77"/>
    </location>
</feature>
<proteinExistence type="predicted"/>
<name>A0A0D9X887_9ORYZ</name>
<dbReference type="AlphaFoldDB" id="A0A0D9X887"/>
<dbReference type="PANTHER" id="PTHR36726">
    <property type="entry name" value="CLAVATA3/ESR (CLE)-RELATED PROTEIN 45"/>
    <property type="match status" value="1"/>
</dbReference>
<dbReference type="InterPro" id="IPR038821">
    <property type="entry name" value="CLE45-like"/>
</dbReference>
<dbReference type="STRING" id="77586.A0A0D9X887"/>